<sequence length="84" mass="9600">MIAGLSIRSTSLDKRGEVNLSDFRLLINLLAPLRVESLVTDKRELETQRYLASNQLAILTEWATYGSFTLRQLARDYHLSQSQC</sequence>
<evidence type="ECO:0000313" key="1">
    <source>
        <dbReference type="EMBL" id="GAI79683.1"/>
    </source>
</evidence>
<comment type="caution">
    <text evidence="1">The sequence shown here is derived from an EMBL/GenBank/DDBJ whole genome shotgun (WGS) entry which is preliminary data.</text>
</comment>
<accession>X1RGE0</accession>
<name>X1RGE0_9ZZZZ</name>
<dbReference type="EMBL" id="BARW01012036">
    <property type="protein sequence ID" value="GAI79683.1"/>
    <property type="molecule type" value="Genomic_DNA"/>
</dbReference>
<gene>
    <name evidence="1" type="ORF">S12H4_22905</name>
</gene>
<reference evidence="1" key="1">
    <citation type="journal article" date="2014" name="Front. Microbiol.">
        <title>High frequency of phylogenetically diverse reductive dehalogenase-homologous genes in deep subseafloor sedimentary metagenomes.</title>
        <authorList>
            <person name="Kawai M."/>
            <person name="Futagami T."/>
            <person name="Toyoda A."/>
            <person name="Takaki Y."/>
            <person name="Nishi S."/>
            <person name="Hori S."/>
            <person name="Arai W."/>
            <person name="Tsubouchi T."/>
            <person name="Morono Y."/>
            <person name="Uchiyama I."/>
            <person name="Ito T."/>
            <person name="Fujiyama A."/>
            <person name="Inagaki F."/>
            <person name="Takami H."/>
        </authorList>
    </citation>
    <scope>NUCLEOTIDE SEQUENCE</scope>
    <source>
        <strain evidence="1">Expedition CK06-06</strain>
    </source>
</reference>
<feature type="non-terminal residue" evidence="1">
    <location>
        <position position="84"/>
    </location>
</feature>
<organism evidence="1">
    <name type="scientific">marine sediment metagenome</name>
    <dbReference type="NCBI Taxonomy" id="412755"/>
    <lineage>
        <taxon>unclassified sequences</taxon>
        <taxon>metagenomes</taxon>
        <taxon>ecological metagenomes</taxon>
    </lineage>
</organism>
<proteinExistence type="predicted"/>
<dbReference type="AlphaFoldDB" id="X1RGE0"/>
<protein>
    <submittedName>
        <fullName evidence="1">Uncharacterized protein</fullName>
    </submittedName>
</protein>